<dbReference type="Proteomes" id="UP001198893">
    <property type="component" value="Unassembled WGS sequence"/>
</dbReference>
<keyword evidence="3" id="KW-0645">Protease</keyword>
<evidence type="ECO:0000313" key="3">
    <source>
        <dbReference type="EMBL" id="MCC2240747.1"/>
    </source>
</evidence>
<dbReference type="AlphaFoldDB" id="A0AAW4WE74"/>
<feature type="transmembrane region" description="Helical" evidence="1">
    <location>
        <begin position="219"/>
        <end position="241"/>
    </location>
</feature>
<accession>A0AAW4WE74</accession>
<feature type="transmembrane region" description="Helical" evidence="1">
    <location>
        <begin position="75"/>
        <end position="97"/>
    </location>
</feature>
<keyword evidence="1" id="KW-0812">Transmembrane</keyword>
<dbReference type="GO" id="GO:0080120">
    <property type="term" value="P:CAAX-box protein maturation"/>
    <property type="evidence" value="ECO:0007669"/>
    <property type="project" value="UniProtKB-ARBA"/>
</dbReference>
<feature type="transmembrane region" description="Helical" evidence="1">
    <location>
        <begin position="42"/>
        <end position="60"/>
    </location>
</feature>
<gene>
    <name evidence="3" type="ORF">LKD47_00330</name>
</gene>
<sequence length="247" mass="27387">MKDYKLLRIWEVIYPIGIYFVVTNVVMFVLNLMHTMTNENYMIYQIIATVIAFPFIYAFYRKEDGGKMANLPRTILFAAAAGLFGVVLNNLIGYTGLKETSQSYQEVSAAFYGSTLALEILGTCIIIPFLEELLYRGIVYQRLKAFLGVKTAIVLSAVIFGAMHFNLVQFLYATAVGLLLAVIMEQEGLGAAMAAHMVTNLVSVLRSETKLFHFMDASMTGSVICTVVESVLIVVLLVLAFRGGKEK</sequence>
<dbReference type="RefSeq" id="WP_158567185.1">
    <property type="nucleotide sequence ID" value="NZ_JAJEQW010000001.1"/>
</dbReference>
<keyword evidence="3" id="KW-0378">Hydrolase</keyword>
<dbReference type="PANTHER" id="PTHR43592">
    <property type="entry name" value="CAAX AMINO TERMINAL PROTEASE"/>
    <property type="match status" value="1"/>
</dbReference>
<feature type="transmembrane region" description="Helical" evidence="1">
    <location>
        <begin position="12"/>
        <end position="30"/>
    </location>
</feature>
<dbReference type="EMBL" id="JAJEQW010000001">
    <property type="protein sequence ID" value="MCC2240747.1"/>
    <property type="molecule type" value="Genomic_DNA"/>
</dbReference>
<evidence type="ECO:0000259" key="2">
    <source>
        <dbReference type="Pfam" id="PF02517"/>
    </source>
</evidence>
<keyword evidence="3" id="KW-0482">Metalloprotease</keyword>
<dbReference type="InterPro" id="IPR003675">
    <property type="entry name" value="Rce1/LyrA-like_dom"/>
</dbReference>
<evidence type="ECO:0000313" key="4">
    <source>
        <dbReference type="Proteomes" id="UP001198893"/>
    </source>
</evidence>
<feature type="domain" description="CAAX prenyl protease 2/Lysostaphin resistance protein A-like" evidence="2">
    <location>
        <begin position="115"/>
        <end position="202"/>
    </location>
</feature>
<protein>
    <submittedName>
        <fullName evidence="3">CPBP family intramembrane metalloprotease</fullName>
    </submittedName>
</protein>
<feature type="transmembrane region" description="Helical" evidence="1">
    <location>
        <begin position="151"/>
        <end position="184"/>
    </location>
</feature>
<evidence type="ECO:0000256" key="1">
    <source>
        <dbReference type="SAM" id="Phobius"/>
    </source>
</evidence>
<dbReference type="GO" id="GO:0008237">
    <property type="term" value="F:metallopeptidase activity"/>
    <property type="evidence" value="ECO:0007669"/>
    <property type="project" value="UniProtKB-KW"/>
</dbReference>
<dbReference type="PANTHER" id="PTHR43592:SF15">
    <property type="entry name" value="CAAX AMINO TERMINAL PROTEASE FAMILY PROTEIN"/>
    <property type="match status" value="1"/>
</dbReference>
<name>A0AAW4WE74_9FIRM</name>
<feature type="transmembrane region" description="Helical" evidence="1">
    <location>
        <begin position="109"/>
        <end position="130"/>
    </location>
</feature>
<reference evidence="3" key="1">
    <citation type="submission" date="2021-10" db="EMBL/GenBank/DDBJ databases">
        <title>Anaerobic single-cell dispensing facilitates the cultivation of human gut bacteria.</title>
        <authorList>
            <person name="Afrizal A."/>
        </authorList>
    </citation>
    <scope>NUCLEOTIDE SEQUENCE</scope>
    <source>
        <strain evidence="3">CLA-AA-H204</strain>
    </source>
</reference>
<dbReference type="Pfam" id="PF02517">
    <property type="entry name" value="Rce1-like"/>
    <property type="match status" value="1"/>
</dbReference>
<comment type="caution">
    <text evidence="3">The sequence shown here is derived from an EMBL/GenBank/DDBJ whole genome shotgun (WGS) entry which is preliminary data.</text>
</comment>
<dbReference type="GO" id="GO:0004175">
    <property type="term" value="F:endopeptidase activity"/>
    <property type="evidence" value="ECO:0007669"/>
    <property type="project" value="UniProtKB-ARBA"/>
</dbReference>
<keyword evidence="1" id="KW-1133">Transmembrane helix</keyword>
<proteinExistence type="predicted"/>
<organism evidence="3 4">
    <name type="scientific">Roseburia amylophila</name>
    <dbReference type="NCBI Taxonomy" id="2981794"/>
    <lineage>
        <taxon>Bacteria</taxon>
        <taxon>Bacillati</taxon>
        <taxon>Bacillota</taxon>
        <taxon>Clostridia</taxon>
        <taxon>Lachnospirales</taxon>
        <taxon>Lachnospiraceae</taxon>
        <taxon>Roseburia</taxon>
    </lineage>
</organism>
<keyword evidence="1" id="KW-0472">Membrane</keyword>